<comment type="caution">
    <text evidence="1">The sequence shown here is derived from an EMBL/GenBank/DDBJ whole genome shotgun (WGS) entry which is preliminary data.</text>
</comment>
<evidence type="ECO:0000313" key="2">
    <source>
        <dbReference type="Proteomes" id="UP001610446"/>
    </source>
</evidence>
<gene>
    <name evidence="1" type="ORF">BJY01DRAFT_251635</name>
</gene>
<evidence type="ECO:0000313" key="1">
    <source>
        <dbReference type="EMBL" id="KAL2837119.1"/>
    </source>
</evidence>
<dbReference type="EMBL" id="JBFXLU010000166">
    <property type="protein sequence ID" value="KAL2837119.1"/>
    <property type="molecule type" value="Genomic_DNA"/>
</dbReference>
<reference evidence="1 2" key="1">
    <citation type="submission" date="2024-07" db="EMBL/GenBank/DDBJ databases">
        <title>Section-level genome sequencing and comparative genomics of Aspergillus sections Usti and Cavernicolus.</title>
        <authorList>
            <consortium name="Lawrence Berkeley National Laboratory"/>
            <person name="Nybo J.L."/>
            <person name="Vesth T.C."/>
            <person name="Theobald S."/>
            <person name="Frisvad J.C."/>
            <person name="Larsen T.O."/>
            <person name="Kjaerboelling I."/>
            <person name="Rothschild-Mancinelli K."/>
            <person name="Lyhne E.K."/>
            <person name="Kogle M.E."/>
            <person name="Barry K."/>
            <person name="Clum A."/>
            <person name="Na H."/>
            <person name="Ledsgaard L."/>
            <person name="Lin J."/>
            <person name="Lipzen A."/>
            <person name="Kuo A."/>
            <person name="Riley R."/>
            <person name="Mondo S."/>
            <person name="Labutti K."/>
            <person name="Haridas S."/>
            <person name="Pangalinan J."/>
            <person name="Salamov A.A."/>
            <person name="Simmons B.A."/>
            <person name="Magnuson J.K."/>
            <person name="Chen J."/>
            <person name="Drula E."/>
            <person name="Henrissat B."/>
            <person name="Wiebenga A."/>
            <person name="Lubbers R.J."/>
            <person name="Gomes A.C."/>
            <person name="Makela M.R."/>
            <person name="Stajich J."/>
            <person name="Grigoriev I.V."/>
            <person name="Mortensen U.H."/>
            <person name="De Vries R.P."/>
            <person name="Baker S.E."/>
            <person name="Andersen M.R."/>
        </authorList>
    </citation>
    <scope>NUCLEOTIDE SEQUENCE [LARGE SCALE GENOMIC DNA]</scope>
    <source>
        <strain evidence="1 2">CBS 123904</strain>
    </source>
</reference>
<keyword evidence="2" id="KW-1185">Reference proteome</keyword>
<proteinExistence type="predicted"/>
<sequence length="946" mass="106053">MADPFSITGSAVGVISLGLTVCQGLLAYYGPFKSFHEEINEATSRIQSLSSLLTTLQDVISNSPTFHAHPPTEPIQAAIQSIGSCNHGLQKLEKMLDKCRTSSQTGKQSRTTNPLNRLLYPFRRETLVKLMDTVTWLQDNVNTSLLLLQIVMSNSGTTRMDSLVASSSSTASNTGETMVIAQRLEKKHSNMEDAVIIMQQRLDQMELHIRTGMERRMLSPDSLRQLMHEQAENDNYVNTLTGNGWPRRQGQKGRTADQAKNVLSLMFRHAVCNRFLKYAVTASLTVTNGSGGCSISPNLQFRAIVPDNSPAFSLLEETNLRLEKSESNGTLIKETRAALFELFYTSKASLSDTRGNGDTILHAVASWGEKHHCWEPRQWLEWRGLIQDLLNAGLTPSCVNDLGQTPADTLVASYLWSKEDGDLDQLSQAINVCADLLSGGSFIRLDKIQKLYSLNYIMSTPVMNRLLGVGRPAVGQAGFAYRFIWTLSDKHGLQDLENQAEELAPLISRSVFQLRLLIAKRANFQEVLYCYIEWPAGLELLLEAGYIPDFWTLSNACRGGHGESVRLIIYSRSFSLWDQALEAASAANDARISKIIVEAVVNRRRKLEALVQANLSADMIDSLGLRPGTLLDRQAFSACERLLAESVDISGVKEPDQYYSVYDTVNLTIQTAEQLWDAGFRAVDEADEGGYTSLMKLDRVIRNMQDPDCVLKKAVWFIGRGADLYRKALRSNYPAIFFVSHAVGRFICSKSPPYDEACTGLLHMLLAGEPRDECRCPCFVNGCSSLKMLLDGIFFQNHLCSMIALELSEEDGYSRLWKLLESTHDTETDQPSLDPAAILRYVTFIELDLTHTCHRHFWDYETPLDRGSMCEIAEEEHDIILDLEDLVDEFVKGYATSTHQLREYIEEVMWPRLDGFRKGEMTDNELDELQKIGVVVHEPEDQNGVV</sequence>
<dbReference type="Proteomes" id="UP001610446">
    <property type="component" value="Unassembled WGS sequence"/>
</dbReference>
<protein>
    <recommendedName>
        <fullName evidence="3">Fungal N-terminal domain-containing protein</fullName>
    </recommendedName>
</protein>
<name>A0ABR4JC34_9EURO</name>
<evidence type="ECO:0008006" key="3">
    <source>
        <dbReference type="Google" id="ProtNLM"/>
    </source>
</evidence>
<organism evidence="1 2">
    <name type="scientific">Aspergillus pseudoustus</name>
    <dbReference type="NCBI Taxonomy" id="1810923"/>
    <lineage>
        <taxon>Eukaryota</taxon>
        <taxon>Fungi</taxon>
        <taxon>Dikarya</taxon>
        <taxon>Ascomycota</taxon>
        <taxon>Pezizomycotina</taxon>
        <taxon>Eurotiomycetes</taxon>
        <taxon>Eurotiomycetidae</taxon>
        <taxon>Eurotiales</taxon>
        <taxon>Aspergillaceae</taxon>
        <taxon>Aspergillus</taxon>
        <taxon>Aspergillus subgen. Nidulantes</taxon>
    </lineage>
</organism>
<accession>A0ABR4JC34</accession>